<dbReference type="SUPFAM" id="SSF56024">
    <property type="entry name" value="Phospholipase D/nuclease"/>
    <property type="match status" value="2"/>
</dbReference>
<sequence length="398" mass="46286">MDCFPIKFLTTQNKVNTPEHSLSKLMSYYQLSPLPYSDTSFYYETKNIYKCFIEQIDRAKETIFLVTYIWDLDTIGSKLMDKLEDKIKQGVKVKIIVDALGSNTIFSFKKRKQINNLRKKGIDIAIFNPLLGSLLFKNHFNPRNHRKIYIFDNKVTLIGGINISDDYLAKNKNPWKDIMLKIEGEIAKGYTNLFISDWNYASKKYPLNFNKEEYNIEENIKDFAYIVPSGPDIQSEIFYNTLISLFATAKDKITIITPYFILSDQIFSLIKNAALRGVNITIIIPYVADKMVATLLNYNYVRDLEKYGVNYFLYNKSMLHSKIILIDDQVALIGSANLDYRSLFINYEISTLFYEKELLRKINIFAEDLKKDSIRELPKKNLISLIPEKLLKLIAPLS</sequence>
<dbReference type="InterPro" id="IPR001736">
    <property type="entry name" value="PLipase_D/transphosphatidylase"/>
</dbReference>
<feature type="domain" description="PLD phosphodiesterase" evidence="1">
    <location>
        <begin position="140"/>
        <end position="167"/>
    </location>
</feature>
<dbReference type="Gene3D" id="3.30.870.10">
    <property type="entry name" value="Endonuclease Chain A"/>
    <property type="match status" value="2"/>
</dbReference>
<evidence type="ECO:0000313" key="2">
    <source>
        <dbReference type="EMBL" id="MFC4892906.1"/>
    </source>
</evidence>
<dbReference type="PROSITE" id="PS50035">
    <property type="entry name" value="PLD"/>
    <property type="match status" value="2"/>
</dbReference>
<name>A0ABV9TDM8_9GAMM</name>
<dbReference type="Pfam" id="PF13091">
    <property type="entry name" value="PLDc_2"/>
    <property type="match status" value="2"/>
</dbReference>
<proteinExistence type="predicted"/>
<dbReference type="CDD" id="cd09110">
    <property type="entry name" value="PLDc_CLS_1"/>
    <property type="match status" value="1"/>
</dbReference>
<dbReference type="Proteomes" id="UP001595926">
    <property type="component" value="Unassembled WGS sequence"/>
</dbReference>
<evidence type="ECO:0000259" key="1">
    <source>
        <dbReference type="PROSITE" id="PS50035"/>
    </source>
</evidence>
<dbReference type="RefSeq" id="WP_377655024.1">
    <property type="nucleotide sequence ID" value="NZ_JBHSJH010000003.1"/>
</dbReference>
<dbReference type="InterPro" id="IPR025202">
    <property type="entry name" value="PLD-like_dom"/>
</dbReference>
<gene>
    <name evidence="2" type="ORF">ACFPDQ_07560</name>
</gene>
<dbReference type="PANTHER" id="PTHR21248:SF22">
    <property type="entry name" value="PHOSPHOLIPASE D"/>
    <property type="match status" value="1"/>
</dbReference>
<dbReference type="EMBL" id="JBHSJH010000003">
    <property type="protein sequence ID" value="MFC4892906.1"/>
    <property type="molecule type" value="Genomic_DNA"/>
</dbReference>
<evidence type="ECO:0000313" key="3">
    <source>
        <dbReference type="Proteomes" id="UP001595926"/>
    </source>
</evidence>
<dbReference type="SMART" id="SM00155">
    <property type="entry name" value="PLDc"/>
    <property type="match status" value="2"/>
</dbReference>
<protein>
    <submittedName>
        <fullName evidence="2">Phosphatidylserine/phosphatidylglycerophosphate/ cardiolipin synthase family protein</fullName>
    </submittedName>
</protein>
<feature type="domain" description="PLD phosphodiesterase" evidence="1">
    <location>
        <begin position="315"/>
        <end position="342"/>
    </location>
</feature>
<organism evidence="2 3">
    <name type="scientific">Pseudofrancisella aestuarii</name>
    <dbReference type="NCBI Taxonomy" id="2670347"/>
    <lineage>
        <taxon>Bacteria</taxon>
        <taxon>Pseudomonadati</taxon>
        <taxon>Pseudomonadota</taxon>
        <taxon>Gammaproteobacteria</taxon>
        <taxon>Thiotrichales</taxon>
        <taxon>Francisellaceae</taxon>
        <taxon>Pseudofrancisella</taxon>
    </lineage>
</organism>
<accession>A0ABV9TDM8</accession>
<reference evidence="3" key="1">
    <citation type="journal article" date="2019" name="Int. J. Syst. Evol. Microbiol.">
        <title>The Global Catalogue of Microorganisms (GCM) 10K type strain sequencing project: providing services to taxonomists for standard genome sequencing and annotation.</title>
        <authorList>
            <consortium name="The Broad Institute Genomics Platform"/>
            <consortium name="The Broad Institute Genome Sequencing Center for Infectious Disease"/>
            <person name="Wu L."/>
            <person name="Ma J."/>
        </authorList>
    </citation>
    <scope>NUCLEOTIDE SEQUENCE [LARGE SCALE GENOMIC DNA]</scope>
    <source>
        <strain evidence="3">CGMCC 1.13718</strain>
    </source>
</reference>
<comment type="caution">
    <text evidence="2">The sequence shown here is derived from an EMBL/GenBank/DDBJ whole genome shotgun (WGS) entry which is preliminary data.</text>
</comment>
<dbReference type="PANTHER" id="PTHR21248">
    <property type="entry name" value="CARDIOLIPIN SYNTHASE"/>
    <property type="match status" value="1"/>
</dbReference>
<keyword evidence="3" id="KW-1185">Reference proteome</keyword>